<evidence type="ECO:0000313" key="3">
    <source>
        <dbReference type="Proteomes" id="UP000784294"/>
    </source>
</evidence>
<feature type="region of interest" description="Disordered" evidence="1">
    <location>
        <begin position="244"/>
        <end position="265"/>
    </location>
</feature>
<proteinExistence type="predicted"/>
<dbReference type="AlphaFoldDB" id="A0A448WIX0"/>
<dbReference type="Gene3D" id="3.10.20.90">
    <property type="entry name" value="Phosphatidylinositol 3-kinase Catalytic Subunit, Chain A, domain 1"/>
    <property type="match status" value="1"/>
</dbReference>
<evidence type="ECO:0000256" key="1">
    <source>
        <dbReference type="SAM" id="MobiDB-lite"/>
    </source>
</evidence>
<sequence>MLSRDNDKSAQARLTSRFSVGENTLDHLVPANLDIGRLDQNTSVCFVGSDVIVEQNKQKSLNQEEDNVRRPNGHQDTYLYLQGAGELVLDSACPAESDDAQPLFSQISPVSGSLGSSSSSFGLESQLELYTHRQGMRQLTSVHDSQRQGALMTPSKSFCIPKRLELRDPSARTIGLSHSNLTANNACSKLTNQATSGSIKPSPEALIPAKVPADECCNIRTPPHDMSFGQSSVHKMPTELITAASSLKRDRKRSRHRNAAESDASKPSIRLLFMAPGLRNQFPVRMSRQTRFKTAMRAILARLQDGPIRRRNFEQLHCSAGVFTYKMRNGACEGRMAPWQTPDQLNLQDGDIICLESREIPI</sequence>
<evidence type="ECO:0000313" key="2">
    <source>
        <dbReference type="EMBL" id="VEL12833.1"/>
    </source>
</evidence>
<keyword evidence="3" id="KW-1185">Reference proteome</keyword>
<comment type="caution">
    <text evidence="2">The sequence shown here is derived from an EMBL/GenBank/DDBJ whole genome shotgun (WGS) entry which is preliminary data.</text>
</comment>
<accession>A0A448WIX0</accession>
<gene>
    <name evidence="2" type="ORF">PXEA_LOCUS6273</name>
</gene>
<organism evidence="2 3">
    <name type="scientific">Protopolystoma xenopodis</name>
    <dbReference type="NCBI Taxonomy" id="117903"/>
    <lineage>
        <taxon>Eukaryota</taxon>
        <taxon>Metazoa</taxon>
        <taxon>Spiralia</taxon>
        <taxon>Lophotrochozoa</taxon>
        <taxon>Platyhelminthes</taxon>
        <taxon>Monogenea</taxon>
        <taxon>Polyopisthocotylea</taxon>
        <taxon>Polystomatidea</taxon>
        <taxon>Polystomatidae</taxon>
        <taxon>Protopolystoma</taxon>
    </lineage>
</organism>
<protein>
    <submittedName>
        <fullName evidence="2">Uncharacterized protein</fullName>
    </submittedName>
</protein>
<reference evidence="2" key="1">
    <citation type="submission" date="2018-11" db="EMBL/GenBank/DDBJ databases">
        <authorList>
            <consortium name="Pathogen Informatics"/>
        </authorList>
    </citation>
    <scope>NUCLEOTIDE SEQUENCE</scope>
</reference>
<name>A0A448WIX0_9PLAT</name>
<dbReference type="Proteomes" id="UP000784294">
    <property type="component" value="Unassembled WGS sequence"/>
</dbReference>
<dbReference type="EMBL" id="CAAALY010015983">
    <property type="protein sequence ID" value="VEL12833.1"/>
    <property type="molecule type" value="Genomic_DNA"/>
</dbReference>